<gene>
    <name evidence="3" type="ORF">HETIRDRAFT_421398</name>
</gene>
<keyword evidence="1" id="KW-0175">Coiled coil</keyword>
<sequence>MDVLQSLPANLSVSAPPDVPSGKEAGKRVLHARIKELKDQVEELQTRVRWLETLLKSGRNEHEGTLKVEDTKIDSATQGSLQGNLGGRVKSEEEEEAKQSLISARKSTRTIKKRKMFDPTADEPMPRRRRSSMKVKTEDGDQKYIKVDDDCEQEKKPHLRSRRLKVEVVMPRRSRPRVKSETPIDVDTIPTKAENYAVKMPQDEGIVVGVLKTDASTGLDDVRADTVPVIKPSTDMEVDVSSDQPSLQQEFDFAHQPNMELIAAHLEPPVVTLPSLNLAPDEIDPNDIEVTDVSGASV</sequence>
<evidence type="ECO:0000313" key="3">
    <source>
        <dbReference type="EMBL" id="ETW77251.1"/>
    </source>
</evidence>
<dbReference type="InParanoid" id="W4JWI9"/>
<proteinExistence type="predicted"/>
<evidence type="ECO:0000256" key="2">
    <source>
        <dbReference type="SAM" id="MobiDB-lite"/>
    </source>
</evidence>
<dbReference type="RefSeq" id="XP_009550784.1">
    <property type="nucleotide sequence ID" value="XM_009552489.1"/>
</dbReference>
<dbReference type="Proteomes" id="UP000030671">
    <property type="component" value="Unassembled WGS sequence"/>
</dbReference>
<dbReference type="GeneID" id="20673723"/>
<feature type="region of interest" description="Disordered" evidence="2">
    <location>
        <begin position="77"/>
        <end position="105"/>
    </location>
</feature>
<protein>
    <submittedName>
        <fullName evidence="3">Uncharacterized protein</fullName>
    </submittedName>
</protein>
<dbReference type="KEGG" id="hir:HETIRDRAFT_421398"/>
<evidence type="ECO:0000256" key="1">
    <source>
        <dbReference type="SAM" id="Coils"/>
    </source>
</evidence>
<feature type="region of interest" description="Disordered" evidence="2">
    <location>
        <begin position="118"/>
        <end position="142"/>
    </location>
</feature>
<accession>W4JWI9</accession>
<feature type="coiled-coil region" evidence="1">
    <location>
        <begin position="27"/>
        <end position="54"/>
    </location>
</feature>
<feature type="region of interest" description="Disordered" evidence="2">
    <location>
        <begin position="1"/>
        <end position="26"/>
    </location>
</feature>
<reference evidence="3 4" key="1">
    <citation type="journal article" date="2012" name="New Phytol.">
        <title>Insight into trade-off between wood decay and parasitism from the genome of a fungal forest pathogen.</title>
        <authorList>
            <person name="Olson A."/>
            <person name="Aerts A."/>
            <person name="Asiegbu F."/>
            <person name="Belbahri L."/>
            <person name="Bouzid O."/>
            <person name="Broberg A."/>
            <person name="Canback B."/>
            <person name="Coutinho P.M."/>
            <person name="Cullen D."/>
            <person name="Dalman K."/>
            <person name="Deflorio G."/>
            <person name="van Diepen L.T."/>
            <person name="Dunand C."/>
            <person name="Duplessis S."/>
            <person name="Durling M."/>
            <person name="Gonthier P."/>
            <person name="Grimwood J."/>
            <person name="Fossdal C.G."/>
            <person name="Hansson D."/>
            <person name="Henrissat B."/>
            <person name="Hietala A."/>
            <person name="Himmelstrand K."/>
            <person name="Hoffmeister D."/>
            <person name="Hogberg N."/>
            <person name="James T.Y."/>
            <person name="Karlsson M."/>
            <person name="Kohler A."/>
            <person name="Kues U."/>
            <person name="Lee Y.H."/>
            <person name="Lin Y.C."/>
            <person name="Lind M."/>
            <person name="Lindquist E."/>
            <person name="Lombard V."/>
            <person name="Lucas S."/>
            <person name="Lunden K."/>
            <person name="Morin E."/>
            <person name="Murat C."/>
            <person name="Park J."/>
            <person name="Raffaello T."/>
            <person name="Rouze P."/>
            <person name="Salamov A."/>
            <person name="Schmutz J."/>
            <person name="Solheim H."/>
            <person name="Stahlberg J."/>
            <person name="Velez H."/>
            <person name="de Vries R.P."/>
            <person name="Wiebenga A."/>
            <person name="Woodward S."/>
            <person name="Yakovlev I."/>
            <person name="Garbelotto M."/>
            <person name="Martin F."/>
            <person name="Grigoriev I.V."/>
            <person name="Stenlid J."/>
        </authorList>
    </citation>
    <scope>NUCLEOTIDE SEQUENCE [LARGE SCALE GENOMIC DNA]</scope>
    <source>
        <strain evidence="3 4">TC 32-1</strain>
    </source>
</reference>
<evidence type="ECO:0000313" key="4">
    <source>
        <dbReference type="Proteomes" id="UP000030671"/>
    </source>
</evidence>
<dbReference type="AlphaFoldDB" id="W4JWI9"/>
<dbReference type="EMBL" id="KI925463">
    <property type="protein sequence ID" value="ETW77251.1"/>
    <property type="molecule type" value="Genomic_DNA"/>
</dbReference>
<name>W4JWI9_HETIT</name>
<keyword evidence="4" id="KW-1185">Reference proteome</keyword>
<organism evidence="3 4">
    <name type="scientific">Heterobasidion irregulare (strain TC 32-1)</name>
    <dbReference type="NCBI Taxonomy" id="747525"/>
    <lineage>
        <taxon>Eukaryota</taxon>
        <taxon>Fungi</taxon>
        <taxon>Dikarya</taxon>
        <taxon>Basidiomycota</taxon>
        <taxon>Agaricomycotina</taxon>
        <taxon>Agaricomycetes</taxon>
        <taxon>Russulales</taxon>
        <taxon>Bondarzewiaceae</taxon>
        <taxon>Heterobasidion</taxon>
        <taxon>Heterobasidion annosum species complex</taxon>
    </lineage>
</organism>
<dbReference type="HOGENOM" id="CLU_934013_0_0_1"/>